<evidence type="ECO:0000313" key="2">
    <source>
        <dbReference type="Proteomes" id="UP000014540"/>
    </source>
</evidence>
<reference evidence="1" key="1">
    <citation type="submission" date="2013-04" db="EMBL/GenBank/DDBJ databases">
        <authorList>
            <person name="Harkins D.M."/>
            <person name="Durkin A.S."/>
            <person name="Selengut J.D."/>
            <person name="Sanka R."/>
            <person name="DePew J."/>
            <person name="Purushe J."/>
            <person name="Ahmed A."/>
            <person name="van der Linden H."/>
            <person name="Goris M.G.A."/>
            <person name="Hartskeerl R.A."/>
            <person name="Vinetz J.M."/>
            <person name="Sutton G.G."/>
            <person name="Nelson W.C."/>
            <person name="Fouts D.E."/>
        </authorList>
    </citation>
    <scope>NUCLEOTIDE SEQUENCE [LARGE SCALE GENOMIC DNA]</scope>
    <source>
        <strain evidence="1">BUT 6</strain>
    </source>
</reference>
<comment type="caution">
    <text evidence="1">The sequence shown here is derived from an EMBL/GenBank/DDBJ whole genome shotgun (WGS) entry which is preliminary data.</text>
</comment>
<name>S3W740_9LEPT</name>
<dbReference type="EMBL" id="AKWZ02000002">
    <property type="protein sequence ID" value="EPG75937.1"/>
    <property type="molecule type" value="Genomic_DNA"/>
</dbReference>
<dbReference type="RefSeq" id="WP_016548051.1">
    <property type="nucleotide sequence ID" value="NZ_AKWZ02000002.1"/>
</dbReference>
<organism evidence="1 2">
    <name type="scientific">Leptospira fainei serovar Hurstbridge str. BUT 6</name>
    <dbReference type="NCBI Taxonomy" id="1193011"/>
    <lineage>
        <taxon>Bacteria</taxon>
        <taxon>Pseudomonadati</taxon>
        <taxon>Spirochaetota</taxon>
        <taxon>Spirochaetia</taxon>
        <taxon>Leptospirales</taxon>
        <taxon>Leptospiraceae</taxon>
        <taxon>Leptospira</taxon>
    </lineage>
</organism>
<proteinExistence type="predicted"/>
<keyword evidence="2" id="KW-1185">Reference proteome</keyword>
<evidence type="ECO:0000313" key="1">
    <source>
        <dbReference type="EMBL" id="EPG75937.1"/>
    </source>
</evidence>
<dbReference type="PROSITE" id="PS51257">
    <property type="entry name" value="PROKAR_LIPOPROTEIN"/>
    <property type="match status" value="1"/>
</dbReference>
<keyword evidence="1" id="KW-0449">Lipoprotein</keyword>
<dbReference type="Proteomes" id="UP000014540">
    <property type="component" value="Unassembled WGS sequence"/>
</dbReference>
<gene>
    <name evidence="1" type="ORF">LEP1GSC058_0331</name>
</gene>
<protein>
    <submittedName>
        <fullName evidence="1">Lipoprotein</fullName>
    </submittedName>
</protein>
<dbReference type="AlphaFoldDB" id="S3W740"/>
<sequence>MSFKNKVSLILIALGFTLLFGGCSKSKSDDNGTLLLDKIVNQSRNV</sequence>
<accession>S3W740</accession>
<dbReference type="OrthoDB" id="9974076at2"/>